<evidence type="ECO:0000259" key="1">
    <source>
        <dbReference type="Pfam" id="PF01370"/>
    </source>
</evidence>
<proteinExistence type="predicted"/>
<organism evidence="2 3">
    <name type="scientific">Entomomonas moraniae</name>
    <dbReference type="NCBI Taxonomy" id="2213226"/>
    <lineage>
        <taxon>Bacteria</taxon>
        <taxon>Pseudomonadati</taxon>
        <taxon>Pseudomonadota</taxon>
        <taxon>Gammaproteobacteria</taxon>
        <taxon>Pseudomonadales</taxon>
        <taxon>Pseudomonadaceae</taxon>
        <taxon>Entomomonas</taxon>
    </lineage>
</organism>
<evidence type="ECO:0000313" key="3">
    <source>
        <dbReference type="Proteomes" id="UP000273143"/>
    </source>
</evidence>
<dbReference type="GO" id="GO:0004029">
    <property type="term" value="F:aldehyde dehydrogenase (NAD+) activity"/>
    <property type="evidence" value="ECO:0007669"/>
    <property type="project" value="TreeGrafter"/>
</dbReference>
<dbReference type="PANTHER" id="PTHR48079:SF6">
    <property type="entry name" value="NAD(P)-BINDING DOMAIN-CONTAINING PROTEIN-RELATED"/>
    <property type="match status" value="1"/>
</dbReference>
<evidence type="ECO:0000313" key="2">
    <source>
        <dbReference type="EMBL" id="AZS50196.1"/>
    </source>
</evidence>
<reference evidence="3" key="1">
    <citation type="submission" date="2018-06" db="EMBL/GenBank/DDBJ databases">
        <title>Complete genome of Pseudomonas insecticola strain QZS01.</title>
        <authorList>
            <person name="Wang J."/>
            <person name="Su Q."/>
        </authorList>
    </citation>
    <scope>NUCLEOTIDE SEQUENCE [LARGE SCALE GENOMIC DNA]</scope>
    <source>
        <strain evidence="3">QZS01</strain>
    </source>
</reference>
<dbReference type="InterPro" id="IPR051783">
    <property type="entry name" value="NAD(P)-dependent_oxidoreduct"/>
</dbReference>
<dbReference type="InterPro" id="IPR036291">
    <property type="entry name" value="NAD(P)-bd_dom_sf"/>
</dbReference>
<dbReference type="Proteomes" id="UP000273143">
    <property type="component" value="Chromosome"/>
</dbReference>
<dbReference type="Pfam" id="PF01370">
    <property type="entry name" value="Epimerase"/>
    <property type="match status" value="1"/>
</dbReference>
<dbReference type="Gene3D" id="3.40.50.720">
    <property type="entry name" value="NAD(P)-binding Rossmann-like Domain"/>
    <property type="match status" value="1"/>
</dbReference>
<dbReference type="RefSeq" id="WP_127162371.1">
    <property type="nucleotide sequence ID" value="NZ_CP029822.1"/>
</dbReference>
<feature type="domain" description="NAD-dependent epimerase/dehydratase" evidence="1">
    <location>
        <begin position="6"/>
        <end position="174"/>
    </location>
</feature>
<dbReference type="SUPFAM" id="SSF51735">
    <property type="entry name" value="NAD(P)-binding Rossmann-fold domains"/>
    <property type="match status" value="1"/>
</dbReference>
<sequence length="284" mass="32170">MNKSVLIIGCGDLGTRLGIDMVDEGWSVYGMRRNVSQLPKKIKGISIDLYQTDMPQNWPKQPIDYIVFCVAPNRDDHFDYDRLYCNGLKNVLHWLNQSKQQPKHLFVISSTAVYDQDDGEWVDENSSATPSSSQGKSMLAMEQLAFTSNISSTSVRLSGIYGPGRTYLINQAKQGIFYPAQPLLYTNRIYISDATNLIHKLVNYHQAGHSLSNYYIGVDDAPSSIQEVLTWLQTKLGVFELHTELTQRRAGSKKLSNKLARSIGWQPEYLSYKEGYTTLLKDLI</sequence>
<dbReference type="GO" id="GO:0005737">
    <property type="term" value="C:cytoplasm"/>
    <property type="evidence" value="ECO:0007669"/>
    <property type="project" value="TreeGrafter"/>
</dbReference>
<dbReference type="PANTHER" id="PTHR48079">
    <property type="entry name" value="PROTEIN YEEZ"/>
    <property type="match status" value="1"/>
</dbReference>
<name>A0A3Q9JKB6_9GAMM</name>
<dbReference type="InterPro" id="IPR001509">
    <property type="entry name" value="Epimerase_deHydtase"/>
</dbReference>
<accession>A0A3Q9JKB6</accession>
<dbReference type="AlphaFoldDB" id="A0A3Q9JKB6"/>
<dbReference type="KEGG" id="emo:DM558_05135"/>
<keyword evidence="3" id="KW-1185">Reference proteome</keyword>
<dbReference type="EMBL" id="CP029822">
    <property type="protein sequence ID" value="AZS50196.1"/>
    <property type="molecule type" value="Genomic_DNA"/>
</dbReference>
<gene>
    <name evidence="2" type="ORF">DM558_05135</name>
</gene>
<protein>
    <submittedName>
        <fullName evidence="2">NAD-dependent epimerase/dehydratase family protein</fullName>
    </submittedName>
</protein>